<sequence>MSLLNYFKDTRSEMKHVSWPTRKQVINFTLLVLLICILTGIFLGLFDFLFTTGLKALILK</sequence>
<evidence type="ECO:0000256" key="1">
    <source>
        <dbReference type="ARBA" id="ARBA00004370"/>
    </source>
</evidence>
<dbReference type="GO" id="GO:0065002">
    <property type="term" value="P:intracellular protein transmembrane transport"/>
    <property type="evidence" value="ECO:0007669"/>
    <property type="project" value="UniProtKB-UniRule"/>
</dbReference>
<dbReference type="GO" id="GO:0006605">
    <property type="term" value="P:protein targeting"/>
    <property type="evidence" value="ECO:0007669"/>
    <property type="project" value="UniProtKB-UniRule"/>
</dbReference>
<keyword evidence="8 9" id="KW-0472">Membrane</keyword>
<evidence type="ECO:0000256" key="8">
    <source>
        <dbReference type="ARBA" id="ARBA00023136"/>
    </source>
</evidence>
<keyword evidence="5 9" id="KW-0653">Protein transport</keyword>
<keyword evidence="6 9" id="KW-1133">Transmembrane helix</keyword>
<comment type="subunit">
    <text evidence="9">Component of the Sec protein translocase complex. Heterotrimer consisting of SecY, SecE and SecG subunits. The heterotrimers can form oligomers, although 1 heterotrimer is thought to be able to translocate proteins. Interacts with the ribosome. Interacts with SecDF, and other proteins may be involved. Interacts with SecA.</text>
</comment>
<dbReference type="EMBL" id="PCSX01000022">
    <property type="protein sequence ID" value="PIP58252.1"/>
    <property type="molecule type" value="Genomic_DNA"/>
</dbReference>
<evidence type="ECO:0000256" key="6">
    <source>
        <dbReference type="ARBA" id="ARBA00022989"/>
    </source>
</evidence>
<evidence type="ECO:0000256" key="7">
    <source>
        <dbReference type="ARBA" id="ARBA00023010"/>
    </source>
</evidence>
<comment type="function">
    <text evidence="9">Essential subunit of the Sec protein translocation channel SecYEG. Clamps together the 2 halves of SecY. May contact the channel plug during translocation.</text>
</comment>
<evidence type="ECO:0000256" key="3">
    <source>
        <dbReference type="ARBA" id="ARBA00022475"/>
    </source>
</evidence>
<protein>
    <recommendedName>
        <fullName evidence="9">Protein translocase subunit SecE</fullName>
    </recommendedName>
</protein>
<dbReference type="GO" id="GO:0008320">
    <property type="term" value="F:protein transmembrane transporter activity"/>
    <property type="evidence" value="ECO:0007669"/>
    <property type="project" value="UniProtKB-UniRule"/>
</dbReference>
<dbReference type="GO" id="GO:0009306">
    <property type="term" value="P:protein secretion"/>
    <property type="evidence" value="ECO:0007669"/>
    <property type="project" value="UniProtKB-UniRule"/>
</dbReference>
<evidence type="ECO:0000256" key="2">
    <source>
        <dbReference type="ARBA" id="ARBA00022448"/>
    </source>
</evidence>
<organism evidence="10 11">
    <name type="scientific">Candidatus Vogelbacteria bacterium CG22_combo_CG10-13_8_21_14_all_37_9</name>
    <dbReference type="NCBI Taxonomy" id="1975046"/>
    <lineage>
        <taxon>Bacteria</taxon>
        <taxon>Candidatus Vogeliibacteriota</taxon>
    </lineage>
</organism>
<reference evidence="10 11" key="1">
    <citation type="submission" date="2017-09" db="EMBL/GenBank/DDBJ databases">
        <title>Depth-based differentiation of microbial function through sediment-hosted aquifers and enrichment of novel symbionts in the deep terrestrial subsurface.</title>
        <authorList>
            <person name="Probst A.J."/>
            <person name="Ladd B."/>
            <person name="Jarett J.K."/>
            <person name="Geller-Mcgrath D.E."/>
            <person name="Sieber C.M."/>
            <person name="Emerson J.B."/>
            <person name="Anantharaman K."/>
            <person name="Thomas B.C."/>
            <person name="Malmstrom R."/>
            <person name="Stieglmeier M."/>
            <person name="Klingl A."/>
            <person name="Woyke T."/>
            <person name="Ryan C.M."/>
            <person name="Banfield J.F."/>
        </authorList>
    </citation>
    <scope>NUCLEOTIDE SEQUENCE [LARGE SCALE GENOMIC DNA]</scope>
    <source>
        <strain evidence="10">CG22_combo_CG10-13_8_21_14_all_37_9</strain>
    </source>
</reference>
<dbReference type="PANTHER" id="PTHR33910">
    <property type="entry name" value="PROTEIN TRANSLOCASE SUBUNIT SECE"/>
    <property type="match status" value="1"/>
</dbReference>
<evidence type="ECO:0000313" key="11">
    <source>
        <dbReference type="Proteomes" id="UP000229334"/>
    </source>
</evidence>
<evidence type="ECO:0000313" key="10">
    <source>
        <dbReference type="EMBL" id="PIP58252.1"/>
    </source>
</evidence>
<evidence type="ECO:0000256" key="9">
    <source>
        <dbReference type="HAMAP-Rule" id="MF_00422"/>
    </source>
</evidence>
<feature type="transmembrane region" description="Helical" evidence="9">
    <location>
        <begin position="25"/>
        <end position="50"/>
    </location>
</feature>
<dbReference type="Proteomes" id="UP000229334">
    <property type="component" value="Unassembled WGS sequence"/>
</dbReference>
<dbReference type="InterPro" id="IPR038379">
    <property type="entry name" value="SecE_sf"/>
</dbReference>
<evidence type="ECO:0000256" key="4">
    <source>
        <dbReference type="ARBA" id="ARBA00022692"/>
    </source>
</evidence>
<dbReference type="NCBIfam" id="TIGR00964">
    <property type="entry name" value="secE_bact"/>
    <property type="match status" value="1"/>
</dbReference>
<gene>
    <name evidence="9" type="primary">secE</name>
    <name evidence="10" type="ORF">COX02_01225</name>
</gene>
<dbReference type="AlphaFoldDB" id="A0A2H0BKQ5"/>
<dbReference type="InterPro" id="IPR001901">
    <property type="entry name" value="Translocase_SecE/Sec61-g"/>
</dbReference>
<proteinExistence type="inferred from homology"/>
<dbReference type="GO" id="GO:0005886">
    <property type="term" value="C:plasma membrane"/>
    <property type="evidence" value="ECO:0007669"/>
    <property type="project" value="UniProtKB-SubCell"/>
</dbReference>
<dbReference type="Pfam" id="PF00584">
    <property type="entry name" value="SecE"/>
    <property type="match status" value="1"/>
</dbReference>
<dbReference type="InterPro" id="IPR005807">
    <property type="entry name" value="SecE_bac"/>
</dbReference>
<comment type="similarity">
    <text evidence="9">Belongs to the SecE/SEC61-gamma family.</text>
</comment>
<dbReference type="Gene3D" id="1.20.5.1030">
    <property type="entry name" value="Preprotein translocase secy subunit"/>
    <property type="match status" value="1"/>
</dbReference>
<dbReference type="HAMAP" id="MF_00422">
    <property type="entry name" value="SecE"/>
    <property type="match status" value="1"/>
</dbReference>
<accession>A0A2H0BKQ5</accession>
<keyword evidence="4 9" id="KW-0812">Transmembrane</keyword>
<keyword evidence="3 9" id="KW-1003">Cell membrane</keyword>
<dbReference type="PANTHER" id="PTHR33910:SF1">
    <property type="entry name" value="PROTEIN TRANSLOCASE SUBUNIT SECE"/>
    <property type="match status" value="1"/>
</dbReference>
<dbReference type="GO" id="GO:0043952">
    <property type="term" value="P:protein transport by the Sec complex"/>
    <property type="evidence" value="ECO:0007669"/>
    <property type="project" value="UniProtKB-UniRule"/>
</dbReference>
<name>A0A2H0BKQ5_9BACT</name>
<keyword evidence="2 9" id="KW-0813">Transport</keyword>
<comment type="subcellular location">
    <subcellularLocation>
        <location evidence="9">Cell membrane</location>
        <topology evidence="9">Single-pass membrane protein</topology>
    </subcellularLocation>
    <subcellularLocation>
        <location evidence="1">Membrane</location>
    </subcellularLocation>
</comment>
<keyword evidence="7 9" id="KW-0811">Translocation</keyword>
<evidence type="ECO:0000256" key="5">
    <source>
        <dbReference type="ARBA" id="ARBA00022927"/>
    </source>
</evidence>
<comment type="caution">
    <text evidence="10">The sequence shown here is derived from an EMBL/GenBank/DDBJ whole genome shotgun (WGS) entry which is preliminary data.</text>
</comment>